<keyword evidence="3" id="KW-1185">Reference proteome</keyword>
<dbReference type="RefSeq" id="WP_219042486.1">
    <property type="nucleotide sequence ID" value="NZ_JAHWDQ010000001.1"/>
</dbReference>
<dbReference type="Pfam" id="PF11249">
    <property type="entry name" value="DUF3047"/>
    <property type="match status" value="1"/>
</dbReference>
<organism evidence="2 3">
    <name type="scientific">Zhongshania aquimaris</name>
    <dbReference type="NCBI Taxonomy" id="2857107"/>
    <lineage>
        <taxon>Bacteria</taxon>
        <taxon>Pseudomonadati</taxon>
        <taxon>Pseudomonadota</taxon>
        <taxon>Gammaproteobacteria</taxon>
        <taxon>Cellvibrionales</taxon>
        <taxon>Spongiibacteraceae</taxon>
        <taxon>Zhongshania</taxon>
    </lineage>
</organism>
<dbReference type="InterPro" id="IPR021409">
    <property type="entry name" value="DUF3047"/>
</dbReference>
<comment type="caution">
    <text evidence="2">The sequence shown here is derived from an EMBL/GenBank/DDBJ whole genome shotgun (WGS) entry which is preliminary data.</text>
</comment>
<feature type="region of interest" description="Disordered" evidence="1">
    <location>
        <begin position="16"/>
        <end position="35"/>
    </location>
</feature>
<proteinExistence type="predicted"/>
<gene>
    <name evidence="2" type="ORF">KXJ70_05820</name>
</gene>
<evidence type="ECO:0000313" key="3">
    <source>
        <dbReference type="Proteomes" id="UP001166291"/>
    </source>
</evidence>
<sequence>MPSTVLQRLYQTLGLTGNQAPRDPASPPERNAPSPLPTFVHYVRSRFRLLNQPPKAEDIAIAFTKRLKIGLQTLDEQLSSCDLFTLPAGSQEWTDTGINLAAGESITVMGDGGLYLSRRLDVVIGPNFGLWYRIANQDNSGHINILPLGGAVITAKQGGTLQLIAAVPGEFGDAQGGFDPNIASLKVNGEFAAAVLRWKGDTVKALSAAAATDANLFGPVLARFKERIQPPKGWHYLWRLGESEIYQDKENSLCCATHANGGILQYPVNMALNSDLVFNWQWCVDALPSKLAEHIQPTHDYLSIAIEFDNGLDLTYMWSSDLDVDTIFQCPLPWWDKRETHWVVRNDPADLGRWLNESRNVLADYQRAIGGPIPNKVVGVWLIANSAFQRGEGHCRYRQINLRNEQDTKIIYD</sequence>
<dbReference type="EMBL" id="JAHWDQ010000001">
    <property type="protein sequence ID" value="MBW2940280.1"/>
    <property type="molecule type" value="Genomic_DNA"/>
</dbReference>
<reference evidence="2" key="1">
    <citation type="submission" date="2021-07" db="EMBL/GenBank/DDBJ databases">
        <title>Zhongshania sp. CAU 1632 isolated from seawater.</title>
        <authorList>
            <person name="Kim W."/>
        </authorList>
    </citation>
    <scope>NUCLEOTIDE SEQUENCE</scope>
    <source>
        <strain evidence="2">CAU 1632</strain>
    </source>
</reference>
<protein>
    <submittedName>
        <fullName evidence="2">DUF3047 domain-containing protein</fullName>
    </submittedName>
</protein>
<evidence type="ECO:0000256" key="1">
    <source>
        <dbReference type="SAM" id="MobiDB-lite"/>
    </source>
</evidence>
<evidence type="ECO:0000313" key="2">
    <source>
        <dbReference type="EMBL" id="MBW2940280.1"/>
    </source>
</evidence>
<accession>A0ABS6VPN2</accession>
<dbReference type="Proteomes" id="UP001166291">
    <property type="component" value="Unassembled WGS sequence"/>
</dbReference>
<name>A0ABS6VPN2_9GAMM</name>